<keyword evidence="3" id="KW-1185">Reference proteome</keyword>
<dbReference type="KEGG" id="mdn:JT25_021405"/>
<proteinExistence type="predicted"/>
<protein>
    <submittedName>
        <fullName evidence="2">Metallophosphoesterase</fullName>
    </submittedName>
</protein>
<evidence type="ECO:0000259" key="1">
    <source>
        <dbReference type="Pfam" id="PF00149"/>
    </source>
</evidence>
<evidence type="ECO:0000313" key="3">
    <source>
        <dbReference type="Proteomes" id="UP000030512"/>
    </source>
</evidence>
<dbReference type="PANTHER" id="PTHR37844:SF2">
    <property type="entry name" value="SER_THR PROTEIN PHOSPHATASE SUPERFAMILY (AFU_ORTHOLOGUE AFUA_1G14840)"/>
    <property type="match status" value="1"/>
</dbReference>
<dbReference type="EMBL" id="CP014476">
    <property type="protein sequence ID" value="AMK79009.1"/>
    <property type="molecule type" value="Genomic_DNA"/>
</dbReference>
<dbReference type="PANTHER" id="PTHR37844">
    <property type="entry name" value="SER/THR PROTEIN PHOSPHATASE SUPERFAMILY (AFU_ORTHOLOGUE AFUA_1G14840)"/>
    <property type="match status" value="1"/>
</dbReference>
<dbReference type="Proteomes" id="UP000030512">
    <property type="component" value="Chromosome"/>
</dbReference>
<organism evidence="2 3">
    <name type="scientific">Methylomonas denitrificans</name>
    <dbReference type="NCBI Taxonomy" id="1538553"/>
    <lineage>
        <taxon>Bacteria</taxon>
        <taxon>Pseudomonadati</taxon>
        <taxon>Pseudomonadota</taxon>
        <taxon>Gammaproteobacteria</taxon>
        <taxon>Methylococcales</taxon>
        <taxon>Methylococcaceae</taxon>
        <taxon>Methylomonas</taxon>
    </lineage>
</organism>
<dbReference type="STRING" id="1538553.JT25_021405"/>
<sequence>MRINYFSDVHLEFGEQSLPETDADIVVAAGDIGIFKQGVEWLKSIGKPVIYVAGNHEFYGYEYQQTINMLRNECAGSQIQFLEKDQFIFQGVRFLGCTLWTNLFIEGAEKAEALGKTLNDFRKVSFAGQSFEPKHFAELHRESKSWLEQQLATPFAGRTIVVTHHAPTEWSWIDSPNVLKKLAYCNDLKPLFHEYEIAAWFHGHVHNLGDYRIADARILSNTRGYVGRKYVSGFDIDKVVDI</sequence>
<evidence type="ECO:0000313" key="2">
    <source>
        <dbReference type="EMBL" id="AMK79009.1"/>
    </source>
</evidence>
<dbReference type="RefSeq" id="WP_036277802.1">
    <property type="nucleotide sequence ID" value="NZ_CP014476.1"/>
</dbReference>
<dbReference type="SUPFAM" id="SSF56300">
    <property type="entry name" value="Metallo-dependent phosphatases"/>
    <property type="match status" value="1"/>
</dbReference>
<dbReference type="AlphaFoldDB" id="A0A140E6I5"/>
<dbReference type="GO" id="GO:0016787">
    <property type="term" value="F:hydrolase activity"/>
    <property type="evidence" value="ECO:0007669"/>
    <property type="project" value="InterPro"/>
</dbReference>
<feature type="domain" description="Calcineurin-like phosphoesterase" evidence="1">
    <location>
        <begin position="2"/>
        <end position="207"/>
    </location>
</feature>
<dbReference type="Pfam" id="PF00149">
    <property type="entry name" value="Metallophos"/>
    <property type="match status" value="1"/>
</dbReference>
<accession>A0A140E6I5</accession>
<dbReference type="InterPro" id="IPR029052">
    <property type="entry name" value="Metallo-depent_PP-like"/>
</dbReference>
<reference evidence="2 3" key="1">
    <citation type="journal article" date="2015" name="Environ. Microbiol.">
        <title>Methane oxidation coupled to nitrate reduction under hypoxia by the Gammaproteobacterium Methylomonas denitrificans, sp. nov. type strain FJG1.</title>
        <authorList>
            <person name="Kits K.D."/>
            <person name="Klotz M.G."/>
            <person name="Stein L.Y."/>
        </authorList>
    </citation>
    <scope>NUCLEOTIDE SEQUENCE [LARGE SCALE GENOMIC DNA]</scope>
    <source>
        <strain evidence="2 3">FJG1</strain>
    </source>
</reference>
<name>A0A140E6I5_9GAMM</name>
<gene>
    <name evidence="2" type="ORF">JT25_021405</name>
</gene>
<dbReference type="InterPro" id="IPR004843">
    <property type="entry name" value="Calcineurin-like_PHP"/>
</dbReference>
<dbReference type="Gene3D" id="3.60.21.10">
    <property type="match status" value="1"/>
</dbReference>